<evidence type="ECO:0000259" key="8">
    <source>
        <dbReference type="Pfam" id="PF03458"/>
    </source>
</evidence>
<evidence type="ECO:0000256" key="7">
    <source>
        <dbReference type="SAM" id="Phobius"/>
    </source>
</evidence>
<feature type="transmembrane region" description="Helical" evidence="7">
    <location>
        <begin position="6"/>
        <end position="23"/>
    </location>
</feature>
<dbReference type="InterPro" id="IPR005115">
    <property type="entry name" value="Gly_transporter"/>
</dbReference>
<protein>
    <submittedName>
        <fullName evidence="9">Uncharacterized membrane protein YeiH</fullName>
    </submittedName>
</protein>
<evidence type="ECO:0000313" key="10">
    <source>
        <dbReference type="Proteomes" id="UP000199306"/>
    </source>
</evidence>
<dbReference type="PANTHER" id="PTHR30506:SF3">
    <property type="entry name" value="UPF0126 INNER MEMBRANE PROTEIN YADS-RELATED"/>
    <property type="match status" value="1"/>
</dbReference>
<evidence type="ECO:0000256" key="2">
    <source>
        <dbReference type="ARBA" id="ARBA00008193"/>
    </source>
</evidence>
<accession>A0A1I5PN57</accession>
<name>A0A1I5PN57_9BACT</name>
<dbReference type="Pfam" id="PF03458">
    <property type="entry name" value="Gly_transporter"/>
    <property type="match status" value="2"/>
</dbReference>
<feature type="domain" description="Glycine transporter" evidence="8">
    <location>
        <begin position="6"/>
        <end position="78"/>
    </location>
</feature>
<sequence length="203" mass="22103">MTVLSVINICGTLAFTISGAYAGMQKRLDLFGIIVIAFVTSIGGGTIRDVLIGTKPVRWVIDTPVIYLIIFATLLSVFGKNYIKKIDSPLLLFDALGLGCFFVTGYEQASLMSLPAATCVIIGTITACFGGVIRDILLNEIPVLFRKEIYATACILGGTLHYGLGFFSELHEYAKVITLLFIFAVRILSIRNNISLPKIKLDN</sequence>
<feature type="transmembrane region" description="Helical" evidence="7">
    <location>
        <begin position="149"/>
        <end position="167"/>
    </location>
</feature>
<proteinExistence type="inferred from homology"/>
<feature type="domain" description="Glycine transporter" evidence="8">
    <location>
        <begin position="92"/>
        <end position="162"/>
    </location>
</feature>
<evidence type="ECO:0000256" key="6">
    <source>
        <dbReference type="ARBA" id="ARBA00023136"/>
    </source>
</evidence>
<comment type="similarity">
    <text evidence="2">Belongs to the UPF0126 family.</text>
</comment>
<keyword evidence="4 7" id="KW-0812">Transmembrane</keyword>
<dbReference type="GO" id="GO:0005886">
    <property type="term" value="C:plasma membrane"/>
    <property type="evidence" value="ECO:0007669"/>
    <property type="project" value="UniProtKB-SubCell"/>
</dbReference>
<keyword evidence="6 7" id="KW-0472">Membrane</keyword>
<dbReference type="OrthoDB" id="9791874at2"/>
<feature type="transmembrane region" description="Helical" evidence="7">
    <location>
        <begin position="112"/>
        <end position="137"/>
    </location>
</feature>
<feature type="transmembrane region" description="Helical" evidence="7">
    <location>
        <begin position="173"/>
        <end position="190"/>
    </location>
</feature>
<feature type="transmembrane region" description="Helical" evidence="7">
    <location>
        <begin position="59"/>
        <end position="78"/>
    </location>
</feature>
<dbReference type="PANTHER" id="PTHR30506">
    <property type="entry name" value="INNER MEMBRANE PROTEIN"/>
    <property type="match status" value="1"/>
</dbReference>
<feature type="transmembrane region" description="Helical" evidence="7">
    <location>
        <begin position="90"/>
        <end position="106"/>
    </location>
</feature>
<evidence type="ECO:0000256" key="3">
    <source>
        <dbReference type="ARBA" id="ARBA00022475"/>
    </source>
</evidence>
<gene>
    <name evidence="9" type="ORF">SAMN04515674_102552</name>
</gene>
<comment type="subcellular location">
    <subcellularLocation>
        <location evidence="1">Cell membrane</location>
        <topology evidence="1">Multi-pass membrane protein</topology>
    </subcellularLocation>
</comment>
<evidence type="ECO:0000256" key="5">
    <source>
        <dbReference type="ARBA" id="ARBA00022989"/>
    </source>
</evidence>
<reference evidence="9 10" key="1">
    <citation type="submission" date="2016-10" db="EMBL/GenBank/DDBJ databases">
        <authorList>
            <person name="de Groot N.N."/>
        </authorList>
    </citation>
    <scope>NUCLEOTIDE SEQUENCE [LARGE SCALE GENOMIC DNA]</scope>
    <source>
        <strain evidence="10">E92,LMG 26720,CCM 7988</strain>
    </source>
</reference>
<keyword evidence="5 7" id="KW-1133">Transmembrane helix</keyword>
<keyword evidence="10" id="KW-1185">Reference proteome</keyword>
<evidence type="ECO:0000256" key="4">
    <source>
        <dbReference type="ARBA" id="ARBA00022692"/>
    </source>
</evidence>
<dbReference type="AlphaFoldDB" id="A0A1I5PN57"/>
<evidence type="ECO:0000313" key="9">
    <source>
        <dbReference type="EMBL" id="SFP35528.1"/>
    </source>
</evidence>
<dbReference type="Proteomes" id="UP000199306">
    <property type="component" value="Unassembled WGS sequence"/>
</dbReference>
<keyword evidence="3" id="KW-1003">Cell membrane</keyword>
<dbReference type="STRING" id="1079859.SAMN04515674_102552"/>
<evidence type="ECO:0000256" key="1">
    <source>
        <dbReference type="ARBA" id="ARBA00004651"/>
    </source>
</evidence>
<organism evidence="9 10">
    <name type="scientific">Pseudarcicella hirudinis</name>
    <dbReference type="NCBI Taxonomy" id="1079859"/>
    <lineage>
        <taxon>Bacteria</taxon>
        <taxon>Pseudomonadati</taxon>
        <taxon>Bacteroidota</taxon>
        <taxon>Cytophagia</taxon>
        <taxon>Cytophagales</taxon>
        <taxon>Flectobacillaceae</taxon>
        <taxon>Pseudarcicella</taxon>
    </lineage>
</organism>
<feature type="transmembrane region" description="Helical" evidence="7">
    <location>
        <begin position="30"/>
        <end position="47"/>
    </location>
</feature>
<dbReference type="RefSeq" id="WP_092013585.1">
    <property type="nucleotide sequence ID" value="NZ_FOXH01000002.1"/>
</dbReference>
<dbReference type="EMBL" id="FOXH01000002">
    <property type="protein sequence ID" value="SFP35528.1"/>
    <property type="molecule type" value="Genomic_DNA"/>
</dbReference>